<dbReference type="RefSeq" id="WP_006395397.1">
    <property type="nucleotide sequence ID" value="NZ_GL982453.1"/>
</dbReference>
<organism evidence="2 3">
    <name type="scientific">Achromobacter insuavis AXX-A</name>
    <dbReference type="NCBI Taxonomy" id="1003200"/>
    <lineage>
        <taxon>Bacteria</taxon>
        <taxon>Pseudomonadati</taxon>
        <taxon>Pseudomonadota</taxon>
        <taxon>Betaproteobacteria</taxon>
        <taxon>Burkholderiales</taxon>
        <taxon>Alcaligenaceae</taxon>
        <taxon>Achromobacter</taxon>
    </lineage>
</organism>
<dbReference type="Proteomes" id="UP000004853">
    <property type="component" value="Unassembled WGS sequence"/>
</dbReference>
<dbReference type="EMBL" id="AFRQ01000128">
    <property type="protein sequence ID" value="EGP43251.1"/>
    <property type="molecule type" value="Genomic_DNA"/>
</dbReference>
<feature type="domain" description="Toxin VasX N-terminal region" evidence="1">
    <location>
        <begin position="95"/>
        <end position="214"/>
    </location>
</feature>
<dbReference type="PATRIC" id="fig|1003200.3.peg.5365"/>
<reference evidence="2 3" key="1">
    <citation type="submission" date="2011-06" db="EMBL/GenBank/DDBJ databases">
        <authorList>
            <person name="Bador J."/>
            <person name="Amoureux L."/>
            <person name="Neuwirth C."/>
        </authorList>
    </citation>
    <scope>NUCLEOTIDE SEQUENCE [LARGE SCALE GENOMIC DNA]</scope>
    <source>
        <strain evidence="2 3">AXX-A</strain>
    </source>
</reference>
<evidence type="ECO:0000313" key="3">
    <source>
        <dbReference type="Proteomes" id="UP000004853"/>
    </source>
</evidence>
<dbReference type="HOGENOM" id="CLU_541461_0_0_4"/>
<evidence type="ECO:0000313" key="2">
    <source>
        <dbReference type="EMBL" id="EGP43251.1"/>
    </source>
</evidence>
<protein>
    <recommendedName>
        <fullName evidence="1">Toxin VasX N-terminal region domain-containing protein</fullName>
    </recommendedName>
</protein>
<proteinExistence type="predicted"/>
<dbReference type="OrthoDB" id="8664525at2"/>
<name>F7T8Y0_9BURK</name>
<dbReference type="CDD" id="cd20707">
    <property type="entry name" value="MIX_III"/>
    <property type="match status" value="1"/>
</dbReference>
<accession>F7T8Y0</accession>
<gene>
    <name evidence="2" type="ORF">AXXA_27130</name>
</gene>
<sequence length="503" mass="55815">MAELSNARCAAAANTCGETKGKCINCDKQGGVAIMPLVPAPLPRPMVREAWANSEHGGASNTQWAIPANRMYSTWLEKKLDAHARLRLFDPKFDPAGLPAETYFVRVPAAGYLYVLKQDKTWDGYLLDKKGYYRKIPVAKMPEDAETTKPLSEACSSEGHNNTATQFITIDHVRSPKAWIAYSRYVWDKETRKDYEEDKDGCRTARMTELNLKDIADGKVGPGSTAPNTCKLTVPDITQIVADYAAADVQRCLNAGLHNPLQMRAEPEPQLLTSFMWAVNSKLPALQWGVGLVLPDPVGIVQELNLRRNIAAARASVLDGVLDPERARKRVIADIIQGMCLSAKANPGPFWDKSYGPERYQRNINTDAWQSALGDSEGRTSLMNQIESVSALFCTWMNSPCWKQQQRSDFHVKDEAAGVRHEFMTASCVAGSGHTERERTQLWGELWKLPIESPDNWFYRSLAAGQPEFLQVLAATSSVDEALNTVKAAVDLAAEFSQDYAKK</sequence>
<dbReference type="Pfam" id="PF20249">
    <property type="entry name" value="VasX_N"/>
    <property type="match status" value="1"/>
</dbReference>
<dbReference type="InterPro" id="IPR046864">
    <property type="entry name" value="VasX_N"/>
</dbReference>
<comment type="caution">
    <text evidence="2">The sequence shown here is derived from an EMBL/GenBank/DDBJ whole genome shotgun (WGS) entry which is preliminary data.</text>
</comment>
<evidence type="ECO:0000259" key="1">
    <source>
        <dbReference type="Pfam" id="PF20249"/>
    </source>
</evidence>
<dbReference type="AlphaFoldDB" id="F7T8Y0"/>